<proteinExistence type="predicted"/>
<dbReference type="AlphaFoldDB" id="A0A7J7P7N7"/>
<comment type="caution">
    <text evidence="1">The sequence shown here is derived from an EMBL/GenBank/DDBJ whole genome shotgun (WGS) entry which is preliminary data.</text>
</comment>
<name>A0A7J7P7N7_9MAGN</name>
<feature type="non-terminal residue" evidence="1">
    <location>
        <position position="1"/>
    </location>
</feature>
<evidence type="ECO:0000313" key="2">
    <source>
        <dbReference type="Proteomes" id="UP000541444"/>
    </source>
</evidence>
<sequence length="87" mass="10319">SIKTRISQLHKIKGRRPKVFRFTPNFTHLPHEVVRNYVAKAKLISIKTKISQLHKIKGRRPKEKRPNTNRNSNTNIIRKLVLLFKQL</sequence>
<dbReference type="Proteomes" id="UP000541444">
    <property type="component" value="Unassembled WGS sequence"/>
</dbReference>
<organism evidence="1 2">
    <name type="scientific">Kingdonia uniflora</name>
    <dbReference type="NCBI Taxonomy" id="39325"/>
    <lineage>
        <taxon>Eukaryota</taxon>
        <taxon>Viridiplantae</taxon>
        <taxon>Streptophyta</taxon>
        <taxon>Embryophyta</taxon>
        <taxon>Tracheophyta</taxon>
        <taxon>Spermatophyta</taxon>
        <taxon>Magnoliopsida</taxon>
        <taxon>Ranunculales</taxon>
        <taxon>Circaeasteraceae</taxon>
        <taxon>Kingdonia</taxon>
    </lineage>
</organism>
<protein>
    <submittedName>
        <fullName evidence="1">Uncharacterized protein</fullName>
    </submittedName>
</protein>
<dbReference type="EMBL" id="JACGCM010000201">
    <property type="protein sequence ID" value="KAF6175282.1"/>
    <property type="molecule type" value="Genomic_DNA"/>
</dbReference>
<evidence type="ECO:0000313" key="1">
    <source>
        <dbReference type="EMBL" id="KAF6175282.1"/>
    </source>
</evidence>
<reference evidence="1 2" key="1">
    <citation type="journal article" date="2020" name="IScience">
        <title>Genome Sequencing of the Endangered Kingdonia uniflora (Circaeasteraceae, Ranunculales) Reveals Potential Mechanisms of Evolutionary Specialization.</title>
        <authorList>
            <person name="Sun Y."/>
            <person name="Deng T."/>
            <person name="Zhang A."/>
            <person name="Moore M.J."/>
            <person name="Landis J.B."/>
            <person name="Lin N."/>
            <person name="Zhang H."/>
            <person name="Zhang X."/>
            <person name="Huang J."/>
            <person name="Zhang X."/>
            <person name="Sun H."/>
            <person name="Wang H."/>
        </authorList>
    </citation>
    <scope>NUCLEOTIDE SEQUENCE [LARGE SCALE GENOMIC DNA]</scope>
    <source>
        <strain evidence="1">TB1705</strain>
        <tissue evidence="1">Leaf</tissue>
    </source>
</reference>
<keyword evidence="2" id="KW-1185">Reference proteome</keyword>
<accession>A0A7J7P7N7</accession>
<gene>
    <name evidence="1" type="ORF">GIB67_000603</name>
</gene>